<dbReference type="Proteomes" id="UP000562464">
    <property type="component" value="Unassembled WGS sequence"/>
</dbReference>
<dbReference type="AlphaFoldDB" id="A0A841C470"/>
<keyword evidence="2" id="KW-1185">Reference proteome</keyword>
<dbReference type="Pfam" id="PF08930">
    <property type="entry name" value="DUF1912"/>
    <property type="match status" value="1"/>
</dbReference>
<evidence type="ECO:0008006" key="3">
    <source>
        <dbReference type="Google" id="ProtNLM"/>
    </source>
</evidence>
<evidence type="ECO:0000313" key="2">
    <source>
        <dbReference type="Proteomes" id="UP000562464"/>
    </source>
</evidence>
<protein>
    <recommendedName>
        <fullName evidence="3">DUF1912 family protein</fullName>
    </recommendedName>
</protein>
<evidence type="ECO:0000313" key="1">
    <source>
        <dbReference type="EMBL" id="MBB5888726.1"/>
    </source>
</evidence>
<dbReference type="InterPro" id="IPR015026">
    <property type="entry name" value="DUF1912"/>
</dbReference>
<dbReference type="InterPro" id="IPR038024">
    <property type="entry name" value="SPy1572-like_sf"/>
</dbReference>
<dbReference type="RefSeq" id="WP_183541084.1">
    <property type="nucleotide sequence ID" value="NZ_DASWOY010000033.1"/>
</dbReference>
<comment type="caution">
    <text evidence="1">The sequence shown here is derived from an EMBL/GenBank/DDBJ whole genome shotgun (WGS) entry which is preliminary data.</text>
</comment>
<accession>A0A841C470</accession>
<organism evidence="1 2">
    <name type="scientific">Lactovum miscens</name>
    <dbReference type="NCBI Taxonomy" id="190387"/>
    <lineage>
        <taxon>Bacteria</taxon>
        <taxon>Bacillati</taxon>
        <taxon>Bacillota</taxon>
        <taxon>Bacilli</taxon>
        <taxon>Lactobacillales</taxon>
        <taxon>Streptococcaceae</taxon>
        <taxon>Lactovum</taxon>
    </lineage>
</organism>
<dbReference type="SUPFAM" id="SSF140121">
    <property type="entry name" value="SPy1572-like"/>
    <property type="match status" value="1"/>
</dbReference>
<reference evidence="1 2" key="1">
    <citation type="submission" date="2020-08" db="EMBL/GenBank/DDBJ databases">
        <title>Genomic Encyclopedia of Type Strains, Phase IV (KMG-IV): sequencing the most valuable type-strain genomes for metagenomic binning, comparative biology and taxonomic classification.</title>
        <authorList>
            <person name="Goeker M."/>
        </authorList>
    </citation>
    <scope>NUCLEOTIDE SEQUENCE [LARGE SCALE GENOMIC DNA]</scope>
    <source>
        <strain evidence="1 2">DSM 14925</strain>
    </source>
</reference>
<name>A0A841C470_9LACT</name>
<proteinExistence type="predicted"/>
<dbReference type="EMBL" id="JACHHV010000044">
    <property type="protein sequence ID" value="MBB5888726.1"/>
    <property type="molecule type" value="Genomic_DNA"/>
</dbReference>
<gene>
    <name evidence="1" type="ORF">HNQ37_001639</name>
</gene>
<dbReference type="Gene3D" id="1.20.58.90">
    <property type="match status" value="1"/>
</dbReference>
<sequence length="80" mass="9207">MPDNSYQQQFIEDLAEWLDMQISVNEKAQGFAAEAGEHDAEVRYESRLEAYEFLAGKIVNYKEGKPFDALPDGLMNLKEY</sequence>